<reference evidence="2" key="2">
    <citation type="submission" date="2023-04" db="EMBL/GenBank/DDBJ databases">
        <authorList>
            <person name="Bruccoleri R.E."/>
            <person name="Oakeley E.J."/>
            <person name="Faust A.-M."/>
            <person name="Dessus-Babus S."/>
            <person name="Altorfer M."/>
            <person name="Burckhardt D."/>
            <person name="Oertli M."/>
            <person name="Naumann U."/>
            <person name="Petersen F."/>
            <person name="Wong J."/>
        </authorList>
    </citation>
    <scope>NUCLEOTIDE SEQUENCE</scope>
    <source>
        <strain evidence="2">GSM-AAB239-AS_SAM_17_03QT</strain>
        <tissue evidence="2">Leaf</tissue>
    </source>
</reference>
<keyword evidence="3" id="KW-1185">Reference proteome</keyword>
<dbReference type="FunFam" id="2.40.30.130:FF:000013">
    <property type="entry name" value="Threonyl and alanyl tRNA synthetase second additional domain-containing protein"/>
    <property type="match status" value="1"/>
</dbReference>
<dbReference type="GO" id="GO:0004813">
    <property type="term" value="F:alanine-tRNA ligase activity"/>
    <property type="evidence" value="ECO:0007669"/>
    <property type="project" value="InterPro"/>
</dbReference>
<dbReference type="SUPFAM" id="SSF50447">
    <property type="entry name" value="Translation proteins"/>
    <property type="match status" value="1"/>
</dbReference>
<comment type="caution">
    <text evidence="2">The sequence shown here is derived from an EMBL/GenBank/DDBJ whole genome shotgun (WGS) entry which is preliminary data.</text>
</comment>
<dbReference type="GO" id="GO:0005524">
    <property type="term" value="F:ATP binding"/>
    <property type="evidence" value="ECO:0007669"/>
    <property type="project" value="InterPro"/>
</dbReference>
<name>A0AAX6GPA0_IRIPA</name>
<dbReference type="PANTHER" id="PTHR43462:SF2">
    <property type="entry name" value="THREONYL AND ALANYL TRNA SYNTHETASE SECOND ADDITIONAL DOMAIN-CONTAINING PROTEIN"/>
    <property type="match status" value="1"/>
</dbReference>
<accession>A0AAX6GPA0</accession>
<dbReference type="Proteomes" id="UP001140949">
    <property type="component" value="Unassembled WGS sequence"/>
</dbReference>
<protein>
    <recommendedName>
        <fullName evidence="1">Alanyl-tRNA synthetase class IIc N-terminal domain-containing protein</fullName>
    </recommendedName>
</protein>
<evidence type="ECO:0000313" key="2">
    <source>
        <dbReference type="EMBL" id="KAJ6830121.1"/>
    </source>
</evidence>
<dbReference type="PANTHER" id="PTHR43462">
    <property type="entry name" value="ALANYL-TRNA EDITING PROTEIN"/>
    <property type="match status" value="1"/>
</dbReference>
<dbReference type="Gene3D" id="2.40.30.130">
    <property type="match status" value="1"/>
</dbReference>
<sequence>MTSSSTELTLTPTKLEYFDDMWALQSRAILLSLHQAEDGRRALILDSTIFHPQGGGQPADAGFVAGSTSGAKFVVDDVRSKDGLVLHYGHFENCQDGSGPSLKEGEEVSLHVDAQRRDFNSRQTSFSWALVGYLHAKSGLILSRARKRLPFLRWAIC</sequence>
<dbReference type="Pfam" id="PF01411">
    <property type="entry name" value="tRNA-synt_2c"/>
    <property type="match status" value="1"/>
</dbReference>
<feature type="domain" description="Alanyl-tRNA synthetase class IIc N-terminal" evidence="1">
    <location>
        <begin position="40"/>
        <end position="116"/>
    </location>
</feature>
<evidence type="ECO:0000313" key="3">
    <source>
        <dbReference type="Proteomes" id="UP001140949"/>
    </source>
</evidence>
<dbReference type="InterPro" id="IPR018164">
    <property type="entry name" value="Ala-tRNA-synth_IIc_N"/>
</dbReference>
<organism evidence="2 3">
    <name type="scientific">Iris pallida</name>
    <name type="common">Sweet iris</name>
    <dbReference type="NCBI Taxonomy" id="29817"/>
    <lineage>
        <taxon>Eukaryota</taxon>
        <taxon>Viridiplantae</taxon>
        <taxon>Streptophyta</taxon>
        <taxon>Embryophyta</taxon>
        <taxon>Tracheophyta</taxon>
        <taxon>Spermatophyta</taxon>
        <taxon>Magnoliopsida</taxon>
        <taxon>Liliopsida</taxon>
        <taxon>Asparagales</taxon>
        <taxon>Iridaceae</taxon>
        <taxon>Iridoideae</taxon>
        <taxon>Irideae</taxon>
        <taxon>Iris</taxon>
    </lineage>
</organism>
<gene>
    <name evidence="2" type="ORF">M6B38_125665</name>
</gene>
<dbReference type="AlphaFoldDB" id="A0AAX6GPA0"/>
<dbReference type="GO" id="GO:0006419">
    <property type="term" value="P:alanyl-tRNA aminoacylation"/>
    <property type="evidence" value="ECO:0007669"/>
    <property type="project" value="InterPro"/>
</dbReference>
<evidence type="ECO:0000259" key="1">
    <source>
        <dbReference type="Pfam" id="PF01411"/>
    </source>
</evidence>
<reference evidence="2" key="1">
    <citation type="journal article" date="2023" name="GigaByte">
        <title>Genome assembly of the bearded iris, Iris pallida Lam.</title>
        <authorList>
            <person name="Bruccoleri R.E."/>
            <person name="Oakeley E.J."/>
            <person name="Faust A.M.E."/>
            <person name="Altorfer M."/>
            <person name="Dessus-Babus S."/>
            <person name="Burckhardt D."/>
            <person name="Oertli M."/>
            <person name="Naumann U."/>
            <person name="Petersen F."/>
            <person name="Wong J."/>
        </authorList>
    </citation>
    <scope>NUCLEOTIDE SEQUENCE</scope>
    <source>
        <strain evidence="2">GSM-AAB239-AS_SAM_17_03QT</strain>
    </source>
</reference>
<proteinExistence type="predicted"/>
<dbReference type="EMBL" id="JANAVB010017945">
    <property type="protein sequence ID" value="KAJ6830121.1"/>
    <property type="molecule type" value="Genomic_DNA"/>
</dbReference>
<dbReference type="InterPro" id="IPR009000">
    <property type="entry name" value="Transl_B-barrel_sf"/>
</dbReference>
<dbReference type="InterPro" id="IPR051335">
    <property type="entry name" value="Alanyl-tRNA_Editing_Enzymes"/>
</dbReference>